<proteinExistence type="predicted"/>
<dbReference type="GeneID" id="89930188"/>
<comment type="caution">
    <text evidence="3">The sequence shown here is derived from an EMBL/GenBank/DDBJ whole genome shotgun (WGS) entry which is preliminary data.</text>
</comment>
<evidence type="ECO:0000256" key="1">
    <source>
        <dbReference type="ARBA" id="ARBA00022898"/>
    </source>
</evidence>
<keyword evidence="4" id="KW-1185">Reference proteome</keyword>
<accession>A0AAV9P0G8</accession>
<reference evidence="3 4" key="1">
    <citation type="submission" date="2023-08" db="EMBL/GenBank/DDBJ databases">
        <title>Black Yeasts Isolated from many extreme environments.</title>
        <authorList>
            <person name="Coleine C."/>
            <person name="Stajich J.E."/>
            <person name="Selbmann L."/>
        </authorList>
    </citation>
    <scope>NUCLEOTIDE SEQUENCE [LARGE SCALE GENOMIC DNA]</scope>
    <source>
        <strain evidence="3 4">CCFEE 5935</strain>
    </source>
</reference>
<evidence type="ECO:0000259" key="2">
    <source>
        <dbReference type="Pfam" id="PF00266"/>
    </source>
</evidence>
<dbReference type="PANTHER" id="PTHR43092:SF2">
    <property type="entry name" value="HERCYNYLCYSTEINE SULFOXIDE LYASE"/>
    <property type="match status" value="1"/>
</dbReference>
<dbReference type="Pfam" id="PF00266">
    <property type="entry name" value="Aminotran_5"/>
    <property type="match status" value="1"/>
</dbReference>
<dbReference type="Gene3D" id="3.40.640.10">
    <property type="entry name" value="Type I PLP-dependent aspartate aminotransferase-like (Major domain)"/>
    <property type="match status" value="1"/>
</dbReference>
<keyword evidence="1" id="KW-0663">Pyridoxal phosphate</keyword>
<dbReference type="AlphaFoldDB" id="A0AAV9P0G8"/>
<dbReference type="InterPro" id="IPR000192">
    <property type="entry name" value="Aminotrans_V_dom"/>
</dbReference>
<dbReference type="EMBL" id="JAVRRT010000015">
    <property type="protein sequence ID" value="KAK5165932.1"/>
    <property type="molecule type" value="Genomic_DNA"/>
</dbReference>
<dbReference type="RefSeq" id="XP_064655944.1">
    <property type="nucleotide sequence ID" value="XM_064806085.1"/>
</dbReference>
<evidence type="ECO:0000313" key="3">
    <source>
        <dbReference type="EMBL" id="KAK5165932.1"/>
    </source>
</evidence>
<dbReference type="InterPro" id="IPR015421">
    <property type="entry name" value="PyrdxlP-dep_Trfase_major"/>
</dbReference>
<dbReference type="SUPFAM" id="SSF53383">
    <property type="entry name" value="PLP-dependent transferases"/>
    <property type="match status" value="1"/>
</dbReference>
<dbReference type="PANTHER" id="PTHR43092">
    <property type="entry name" value="L-CYSTEINE DESULFHYDRASE"/>
    <property type="match status" value="1"/>
</dbReference>
<sequence>MGSRADEADDSPLQCGADAAKHFAFADGYRNLNHGSYGTYPKEVRSVLRDFQERVEARPDNFIRHEYRTGLLDKSRAAIADYLGIPPNSCALVPNATTGVETVLRNLVFEEGEVMICFPDVYPAFANTMDYLSKRSPLEFRQIDYTLPVSDDHVCEMLENTINAIKSQNKRPKVALFDTISSIPGARMPFERLTAICRSNNVLALIDGAHSAGQIPLDLNALDPDFFVSNLHKWGYVPRGCAVLYVPERNHHIMKTTLPTSFGYGASFANNFSDTGTLDNTPYICVPAALNWRKRLMWGDKKGDEAVKAYLPYLAREGGAAVAKYLGTEVLENDERTLGNCSLTNVRLPLSVDGITGGDSVKVEKITAWMMRHMIEENETAVYVYSYGGNWWVRLSAQVYLTKDDFMHAAKMLEKTCQRVKDGSWQGKDVNMDAVRLAEQ</sequence>
<dbReference type="InterPro" id="IPR015424">
    <property type="entry name" value="PyrdxlP-dep_Trfase"/>
</dbReference>
<feature type="domain" description="Aminotransferase class V" evidence="2">
    <location>
        <begin position="41"/>
        <end position="258"/>
    </location>
</feature>
<dbReference type="Proteomes" id="UP001337655">
    <property type="component" value="Unassembled WGS sequence"/>
</dbReference>
<name>A0AAV9P0G8_9PEZI</name>
<protein>
    <recommendedName>
        <fullName evidence="2">Aminotransferase class V domain-containing protein</fullName>
    </recommendedName>
</protein>
<organism evidence="3 4">
    <name type="scientific">Saxophila tyrrhenica</name>
    <dbReference type="NCBI Taxonomy" id="1690608"/>
    <lineage>
        <taxon>Eukaryota</taxon>
        <taxon>Fungi</taxon>
        <taxon>Dikarya</taxon>
        <taxon>Ascomycota</taxon>
        <taxon>Pezizomycotina</taxon>
        <taxon>Dothideomycetes</taxon>
        <taxon>Dothideomycetidae</taxon>
        <taxon>Mycosphaerellales</taxon>
        <taxon>Extremaceae</taxon>
        <taxon>Saxophila</taxon>
    </lineage>
</organism>
<evidence type="ECO:0000313" key="4">
    <source>
        <dbReference type="Proteomes" id="UP001337655"/>
    </source>
</evidence>
<gene>
    <name evidence="3" type="ORF">LTR77_008856</name>
</gene>